<dbReference type="InterPro" id="IPR020845">
    <property type="entry name" value="AMP-binding_CS"/>
</dbReference>
<accession>A0A7Y1MGQ1</accession>
<dbReference type="RefSeq" id="WP_057711098.1">
    <property type="nucleotide sequence ID" value="NZ_JAAQYI010000012.1"/>
</dbReference>
<dbReference type="FunFam" id="3.40.50.980:FF:000001">
    <property type="entry name" value="Non-ribosomal peptide synthetase"/>
    <property type="match status" value="1"/>
</dbReference>
<dbReference type="Proteomes" id="UP000586252">
    <property type="component" value="Unassembled WGS sequence"/>
</dbReference>
<dbReference type="GO" id="GO:0044550">
    <property type="term" value="P:secondary metabolite biosynthetic process"/>
    <property type="evidence" value="ECO:0007669"/>
    <property type="project" value="TreeGrafter"/>
</dbReference>
<dbReference type="CDD" id="cd12117">
    <property type="entry name" value="A_NRPS_Srf_like"/>
    <property type="match status" value="1"/>
</dbReference>
<comment type="caution">
    <text evidence="3">The sequence shown here is derived from an EMBL/GenBank/DDBJ whole genome shotgun (WGS) entry which is preliminary data.</text>
</comment>
<reference evidence="3 4" key="1">
    <citation type="journal article" date="2020" name="Front. Microbiol.">
        <title>Genetic Organization of the aprX-lipA2 Operon Affects the Proteolytic Potential of Pseudomonas Species in Milk.</title>
        <authorList>
            <person name="Maier C."/>
            <person name="Huptas C."/>
            <person name="von Neubeck M."/>
            <person name="Scherer S."/>
            <person name="Wenning M."/>
            <person name="Lucking G."/>
        </authorList>
    </citation>
    <scope>NUCLEOTIDE SEQUENCE [LARGE SCALE GENOMIC DNA]</scope>
    <source>
        <strain evidence="3 4">WS 5404</strain>
    </source>
</reference>
<dbReference type="Gene3D" id="3.40.50.980">
    <property type="match status" value="2"/>
</dbReference>
<proteinExistence type="predicted"/>
<dbReference type="GeneID" id="45734892"/>
<dbReference type="SUPFAM" id="SSF56801">
    <property type="entry name" value="Acetyl-CoA synthetase-like"/>
    <property type="match status" value="1"/>
</dbReference>
<dbReference type="InterPro" id="IPR000873">
    <property type="entry name" value="AMP-dep_synth/lig_dom"/>
</dbReference>
<feature type="domain" description="AMP-dependent synthetase/ligase" evidence="1">
    <location>
        <begin position="34"/>
        <end position="378"/>
    </location>
</feature>
<dbReference type="PANTHER" id="PTHR45527:SF1">
    <property type="entry name" value="FATTY ACID SYNTHASE"/>
    <property type="match status" value="1"/>
</dbReference>
<dbReference type="GO" id="GO:0005737">
    <property type="term" value="C:cytoplasm"/>
    <property type="evidence" value="ECO:0007669"/>
    <property type="project" value="TreeGrafter"/>
</dbReference>
<dbReference type="AlphaFoldDB" id="A0A7Y1MGQ1"/>
<dbReference type="InterPro" id="IPR045851">
    <property type="entry name" value="AMP-bd_C_sf"/>
</dbReference>
<evidence type="ECO:0000259" key="2">
    <source>
        <dbReference type="Pfam" id="PF13193"/>
    </source>
</evidence>
<name>A0A7Y1MGQ1_9PSED</name>
<sequence>MQTLELTPSALALHKQVNQTHVPYPDHLSVGELFSRTVARHPNAIAIWHQDHECSYQQLNTHANHLAWYLLAKGVQPGDVIAVSLPRSTELIVALLAILKAGASYLPIDAGWPEQRIHEVLGQACCDYLMGSENTRHDTRFSRYHVLAPSAVAEATENRGDPPLIIEADAIAYINFTSGSTGKPKGVPVPHRGITRLVYNARYACLDENSRLLQMAPATFDAATFEIWGALLLGGTCVLYPDVYIRASRLQHILQTQKISVLFLTTALFNTLIDEMPQALDSVGTVLTGGEAHSLRHMAKALERYGPGRIVSVYGPTESTTFATYYPLCELRNEDTALPIGFPIQNTRVYLIDQDRLCEQGQSGEVCLAGPGLSPGYLGLPDVNRERFFECLIGERQERLYRTGDRGYFRGDGAIVFQGRTDDQVKINGFRIELGEIAYHLNRHPQVRQSVITVTESPQGEKSLVAFVIAVDPSCCPEQLRLSLATQLPAYMVPRHIQLCEILPLSATGKIDHRRLLSTLHPLGEPAYDNQ</sequence>
<evidence type="ECO:0000259" key="1">
    <source>
        <dbReference type="Pfam" id="PF00501"/>
    </source>
</evidence>
<protein>
    <submittedName>
        <fullName evidence="3">Amino acid adenylation domain-containing protein</fullName>
    </submittedName>
</protein>
<dbReference type="Pfam" id="PF00501">
    <property type="entry name" value="AMP-binding"/>
    <property type="match status" value="1"/>
</dbReference>
<evidence type="ECO:0000313" key="3">
    <source>
        <dbReference type="EMBL" id="NNA81545.1"/>
    </source>
</evidence>
<dbReference type="PANTHER" id="PTHR45527">
    <property type="entry name" value="NONRIBOSOMAL PEPTIDE SYNTHETASE"/>
    <property type="match status" value="1"/>
</dbReference>
<dbReference type="EMBL" id="JAAQYI010000012">
    <property type="protein sequence ID" value="NNA81545.1"/>
    <property type="molecule type" value="Genomic_DNA"/>
</dbReference>
<dbReference type="InterPro" id="IPR010071">
    <property type="entry name" value="AA_adenyl_dom"/>
</dbReference>
<dbReference type="GO" id="GO:0043041">
    <property type="term" value="P:amino acid activation for nonribosomal peptide biosynthetic process"/>
    <property type="evidence" value="ECO:0007669"/>
    <property type="project" value="TreeGrafter"/>
</dbReference>
<dbReference type="NCBIfam" id="TIGR01733">
    <property type="entry name" value="AA-adenyl-dom"/>
    <property type="match status" value="1"/>
</dbReference>
<dbReference type="Pfam" id="PF13193">
    <property type="entry name" value="AMP-binding_C"/>
    <property type="match status" value="1"/>
</dbReference>
<gene>
    <name evidence="3" type="ORF">HBO30_22775</name>
</gene>
<evidence type="ECO:0000313" key="4">
    <source>
        <dbReference type="Proteomes" id="UP000586252"/>
    </source>
</evidence>
<organism evidence="3 4">
    <name type="scientific">Pseudomonas lactis</name>
    <dbReference type="NCBI Taxonomy" id="1615674"/>
    <lineage>
        <taxon>Bacteria</taxon>
        <taxon>Pseudomonadati</taxon>
        <taxon>Pseudomonadota</taxon>
        <taxon>Gammaproteobacteria</taxon>
        <taxon>Pseudomonadales</taxon>
        <taxon>Pseudomonadaceae</taxon>
        <taxon>Pseudomonas</taxon>
    </lineage>
</organism>
<dbReference type="InterPro" id="IPR025110">
    <property type="entry name" value="AMP-bd_C"/>
</dbReference>
<dbReference type="Gene3D" id="3.30.300.30">
    <property type="match status" value="1"/>
</dbReference>
<dbReference type="Gene3D" id="2.30.38.10">
    <property type="entry name" value="Luciferase, Domain 3"/>
    <property type="match status" value="1"/>
</dbReference>
<dbReference type="GO" id="GO:0031177">
    <property type="term" value="F:phosphopantetheine binding"/>
    <property type="evidence" value="ECO:0007669"/>
    <property type="project" value="TreeGrafter"/>
</dbReference>
<feature type="domain" description="AMP-binding enzyme C-terminal" evidence="2">
    <location>
        <begin position="441"/>
        <end position="510"/>
    </location>
</feature>
<dbReference type="PROSITE" id="PS00455">
    <property type="entry name" value="AMP_BINDING"/>
    <property type="match status" value="1"/>
</dbReference>